<evidence type="ECO:0000313" key="2">
    <source>
        <dbReference type="EMBL" id="CAF1125122.1"/>
    </source>
</evidence>
<reference evidence="2" key="1">
    <citation type="submission" date="2021-02" db="EMBL/GenBank/DDBJ databases">
        <authorList>
            <person name="Nowell W R."/>
        </authorList>
    </citation>
    <scope>NUCLEOTIDE SEQUENCE</scope>
</reference>
<evidence type="ECO:0000313" key="5">
    <source>
        <dbReference type="Proteomes" id="UP000663829"/>
    </source>
</evidence>
<evidence type="ECO:0000313" key="3">
    <source>
        <dbReference type="EMBL" id="CAF3703499.1"/>
    </source>
</evidence>
<keyword evidence="5" id="KW-1185">Reference proteome</keyword>
<sequence length="141" mass="16363">MCFDHFPFDFGFIFVPPRQKTNDQKYQCEIYTPPLLLGLKKKITVKTDDWHHIAYIYSDFTSLADTYLDSQKCLSGILPEKVHPFFFMAIEVKRQQNASLAEIGAWKRALEPVEVQSIYRQKTSLGKIDLAKGVLERISQM</sequence>
<dbReference type="EMBL" id="CAJOBC010006147">
    <property type="protein sequence ID" value="CAF3888658.1"/>
    <property type="molecule type" value="Genomic_DNA"/>
</dbReference>
<dbReference type="EMBL" id="CAJNOQ010006147">
    <property type="protein sequence ID" value="CAF1125122.1"/>
    <property type="molecule type" value="Genomic_DNA"/>
</dbReference>
<gene>
    <name evidence="2" type="ORF">GPM918_LOCUS19894</name>
    <name evidence="1" type="ORF">OVA965_LOCUS10910</name>
    <name evidence="4" type="ORF">SRO942_LOCUS19891</name>
    <name evidence="3" type="ORF">TMI583_LOCUS10906</name>
</gene>
<accession>A0A814QVC7</accession>
<evidence type="ECO:0000313" key="1">
    <source>
        <dbReference type="EMBL" id="CAF0926477.1"/>
    </source>
</evidence>
<name>A0A814QVC7_9BILA</name>
<dbReference type="Proteomes" id="UP000681722">
    <property type="component" value="Unassembled WGS sequence"/>
</dbReference>
<evidence type="ECO:0000313" key="4">
    <source>
        <dbReference type="EMBL" id="CAF3888658.1"/>
    </source>
</evidence>
<protein>
    <submittedName>
        <fullName evidence="2">Uncharacterized protein</fullName>
    </submittedName>
</protein>
<dbReference type="Proteomes" id="UP000677228">
    <property type="component" value="Unassembled WGS sequence"/>
</dbReference>
<dbReference type="EMBL" id="CAJOBA010004119">
    <property type="protein sequence ID" value="CAF3703499.1"/>
    <property type="molecule type" value="Genomic_DNA"/>
</dbReference>
<dbReference type="SUPFAM" id="SSF49899">
    <property type="entry name" value="Concanavalin A-like lectins/glucanases"/>
    <property type="match status" value="1"/>
</dbReference>
<dbReference type="EMBL" id="CAJNOK010004117">
    <property type="protein sequence ID" value="CAF0926477.1"/>
    <property type="molecule type" value="Genomic_DNA"/>
</dbReference>
<dbReference type="Proteomes" id="UP000663829">
    <property type="component" value="Unassembled WGS sequence"/>
</dbReference>
<comment type="caution">
    <text evidence="2">The sequence shown here is derived from an EMBL/GenBank/DDBJ whole genome shotgun (WGS) entry which is preliminary data.</text>
</comment>
<proteinExistence type="predicted"/>
<dbReference type="Proteomes" id="UP000682733">
    <property type="component" value="Unassembled WGS sequence"/>
</dbReference>
<dbReference type="InterPro" id="IPR013320">
    <property type="entry name" value="ConA-like_dom_sf"/>
</dbReference>
<dbReference type="AlphaFoldDB" id="A0A814QVC7"/>
<organism evidence="2 5">
    <name type="scientific">Didymodactylos carnosus</name>
    <dbReference type="NCBI Taxonomy" id="1234261"/>
    <lineage>
        <taxon>Eukaryota</taxon>
        <taxon>Metazoa</taxon>
        <taxon>Spiralia</taxon>
        <taxon>Gnathifera</taxon>
        <taxon>Rotifera</taxon>
        <taxon>Eurotatoria</taxon>
        <taxon>Bdelloidea</taxon>
        <taxon>Philodinida</taxon>
        <taxon>Philodinidae</taxon>
        <taxon>Didymodactylos</taxon>
    </lineage>
</organism>
<dbReference type="Gene3D" id="2.60.120.200">
    <property type="match status" value="1"/>
</dbReference>